<accession>A0AAV9S834</accession>
<organism evidence="2 3">
    <name type="scientific">Crenichthys baileyi</name>
    <name type="common">White River springfish</name>
    <dbReference type="NCBI Taxonomy" id="28760"/>
    <lineage>
        <taxon>Eukaryota</taxon>
        <taxon>Metazoa</taxon>
        <taxon>Chordata</taxon>
        <taxon>Craniata</taxon>
        <taxon>Vertebrata</taxon>
        <taxon>Euteleostomi</taxon>
        <taxon>Actinopterygii</taxon>
        <taxon>Neopterygii</taxon>
        <taxon>Teleostei</taxon>
        <taxon>Neoteleostei</taxon>
        <taxon>Acanthomorphata</taxon>
        <taxon>Ovalentaria</taxon>
        <taxon>Atherinomorphae</taxon>
        <taxon>Cyprinodontiformes</taxon>
        <taxon>Goodeidae</taxon>
        <taxon>Crenichthys</taxon>
    </lineage>
</organism>
<evidence type="ECO:0000256" key="1">
    <source>
        <dbReference type="SAM" id="MobiDB-lite"/>
    </source>
</evidence>
<dbReference type="Pfam" id="PF14774">
    <property type="entry name" value="FAM177"/>
    <property type="match status" value="1"/>
</dbReference>
<evidence type="ECO:0008006" key="4">
    <source>
        <dbReference type="Google" id="ProtNLM"/>
    </source>
</evidence>
<evidence type="ECO:0000313" key="3">
    <source>
        <dbReference type="Proteomes" id="UP001311232"/>
    </source>
</evidence>
<proteinExistence type="predicted"/>
<name>A0AAV9S834_9TELE</name>
<dbReference type="PANTHER" id="PTHR31206:SF5">
    <property type="entry name" value="PROTEIN FAM177A1"/>
    <property type="match status" value="1"/>
</dbReference>
<dbReference type="Proteomes" id="UP001311232">
    <property type="component" value="Unassembled WGS sequence"/>
</dbReference>
<gene>
    <name evidence="2" type="ORF">CRENBAI_005190</name>
</gene>
<feature type="compositionally biased region" description="Basic and acidic residues" evidence="1">
    <location>
        <begin position="166"/>
        <end position="184"/>
    </location>
</feature>
<reference evidence="2 3" key="1">
    <citation type="submission" date="2021-06" db="EMBL/GenBank/DDBJ databases">
        <authorList>
            <person name="Palmer J.M."/>
        </authorList>
    </citation>
    <scope>NUCLEOTIDE SEQUENCE [LARGE SCALE GENOMIC DNA]</scope>
    <source>
        <strain evidence="2 3">MEX-2019</strain>
        <tissue evidence="2">Muscle</tissue>
    </source>
</reference>
<evidence type="ECO:0000313" key="2">
    <source>
        <dbReference type="EMBL" id="KAK5617504.1"/>
    </source>
</evidence>
<sequence>MQASGTGSNANVCSSSLEGVSLMADLSFFLTNANVLLGQNMEAERRTEFETVEIAECTAGKVKVPRRIIHFANGDTMEEFSTDDDEEEEEQQAVKQEVVAVDTSKLTWGPYFWFHMWRVATSTISVCDFMGEKLASLFGITTPKYQYAIDEYYRIKKEEEEEEEENRLAEEADRMFAAQHRGEQENPAAVKEQPEGSGASFVNVSFELEAESSLRNPDPNRVPSPLPS</sequence>
<comment type="caution">
    <text evidence="2">The sequence shown here is derived from an EMBL/GenBank/DDBJ whole genome shotgun (WGS) entry which is preliminary data.</text>
</comment>
<dbReference type="InterPro" id="IPR028260">
    <property type="entry name" value="FAM177"/>
</dbReference>
<feature type="region of interest" description="Disordered" evidence="1">
    <location>
        <begin position="158"/>
        <end position="196"/>
    </location>
</feature>
<feature type="region of interest" description="Disordered" evidence="1">
    <location>
        <begin position="209"/>
        <end position="228"/>
    </location>
</feature>
<dbReference type="PANTHER" id="PTHR31206">
    <property type="entry name" value="LP10445P"/>
    <property type="match status" value="1"/>
</dbReference>
<protein>
    <recommendedName>
        <fullName evidence="4">Protein FAM177A1</fullName>
    </recommendedName>
</protein>
<dbReference type="EMBL" id="JAHHUM010000711">
    <property type="protein sequence ID" value="KAK5617504.1"/>
    <property type="molecule type" value="Genomic_DNA"/>
</dbReference>
<keyword evidence="3" id="KW-1185">Reference proteome</keyword>
<dbReference type="AlphaFoldDB" id="A0AAV9S834"/>